<name>A0ABP9R1V3_9RHOO</name>
<dbReference type="InterPro" id="IPR027417">
    <property type="entry name" value="P-loop_NTPase"/>
</dbReference>
<dbReference type="Pfam" id="PF22688">
    <property type="entry name" value="Hda_lid"/>
    <property type="match status" value="1"/>
</dbReference>
<evidence type="ECO:0000313" key="3">
    <source>
        <dbReference type="Proteomes" id="UP001500547"/>
    </source>
</evidence>
<dbReference type="PANTHER" id="PTHR30050:SF5">
    <property type="entry name" value="DNAA REGULATORY INACTIVATOR HDA"/>
    <property type="match status" value="1"/>
</dbReference>
<feature type="domain" description="Hda lid" evidence="1">
    <location>
        <begin position="145"/>
        <end position="209"/>
    </location>
</feature>
<evidence type="ECO:0000259" key="1">
    <source>
        <dbReference type="Pfam" id="PF22688"/>
    </source>
</evidence>
<dbReference type="InterPro" id="IPR055199">
    <property type="entry name" value="Hda_lid"/>
</dbReference>
<organism evidence="2 3">
    <name type="scientific">Viridibacterium curvum</name>
    <dbReference type="NCBI Taxonomy" id="1101404"/>
    <lineage>
        <taxon>Bacteria</taxon>
        <taxon>Pseudomonadati</taxon>
        <taxon>Pseudomonadota</taxon>
        <taxon>Betaproteobacteria</taxon>
        <taxon>Rhodocyclales</taxon>
        <taxon>Rhodocyclaceae</taxon>
        <taxon>Viridibacterium</taxon>
    </lineage>
</organism>
<dbReference type="InterPro" id="IPR017788">
    <property type="entry name" value="Hda"/>
</dbReference>
<evidence type="ECO:0000313" key="2">
    <source>
        <dbReference type="EMBL" id="GAA5170420.1"/>
    </source>
</evidence>
<keyword evidence="3" id="KW-1185">Reference proteome</keyword>
<dbReference type="Gene3D" id="1.10.8.60">
    <property type="match status" value="1"/>
</dbReference>
<dbReference type="SUPFAM" id="SSF52540">
    <property type="entry name" value="P-loop containing nucleoside triphosphate hydrolases"/>
    <property type="match status" value="1"/>
</dbReference>
<protein>
    <submittedName>
        <fullName evidence="2">DnaA regulatory inactivator Hda</fullName>
    </submittedName>
</protein>
<dbReference type="PANTHER" id="PTHR30050">
    <property type="entry name" value="CHROMOSOMAL REPLICATION INITIATOR PROTEIN DNAA"/>
    <property type="match status" value="1"/>
</dbReference>
<proteinExistence type="predicted"/>
<dbReference type="Proteomes" id="UP001500547">
    <property type="component" value="Unassembled WGS sequence"/>
</dbReference>
<dbReference type="Gene3D" id="3.40.50.300">
    <property type="entry name" value="P-loop containing nucleotide triphosphate hydrolases"/>
    <property type="match status" value="1"/>
</dbReference>
<sequence length="211" mass="22699">MKQLILDVRPDFVPTLDNFVAGDNAALVAALREQVQRHDGSVLYLWGPAGSGRSHLLAAAAGLADRPVYRDAVARGPAALHCLDDVEALPEAALADLFRLLIGAREGQRSLIVAGGTPPSALSFRDDVASRLAQGLVFEIRPLSDAQKKTALLQHAHARGLQFGEDIVDYLLRHGRRDLPWLMAVLDALDEASLSLGRPVTLPLLRELLAG</sequence>
<dbReference type="RefSeq" id="WP_345534242.1">
    <property type="nucleotide sequence ID" value="NZ_BAABLD010000017.1"/>
</dbReference>
<dbReference type="NCBIfam" id="TIGR03420">
    <property type="entry name" value="DnaA_homol_Hda"/>
    <property type="match status" value="1"/>
</dbReference>
<comment type="caution">
    <text evidence="2">The sequence shown here is derived from an EMBL/GenBank/DDBJ whole genome shotgun (WGS) entry which is preliminary data.</text>
</comment>
<dbReference type="EMBL" id="BAABLD010000017">
    <property type="protein sequence ID" value="GAA5170420.1"/>
    <property type="molecule type" value="Genomic_DNA"/>
</dbReference>
<gene>
    <name evidence="2" type="primary">hda</name>
    <name evidence="2" type="ORF">GCM10025770_33310</name>
</gene>
<reference evidence="3" key="1">
    <citation type="journal article" date="2019" name="Int. J. Syst. Evol. Microbiol.">
        <title>The Global Catalogue of Microorganisms (GCM) 10K type strain sequencing project: providing services to taxonomists for standard genome sequencing and annotation.</title>
        <authorList>
            <consortium name="The Broad Institute Genomics Platform"/>
            <consortium name="The Broad Institute Genome Sequencing Center for Infectious Disease"/>
            <person name="Wu L."/>
            <person name="Ma J."/>
        </authorList>
    </citation>
    <scope>NUCLEOTIDE SEQUENCE [LARGE SCALE GENOMIC DNA]</scope>
    <source>
        <strain evidence="3">JCM 18715</strain>
    </source>
</reference>
<accession>A0ABP9R1V3</accession>